<keyword evidence="2 7" id="KW-0813">Transport</keyword>
<dbReference type="OrthoDB" id="9768177at2"/>
<keyword evidence="6 7" id="KW-0998">Cell outer membrane</keyword>
<dbReference type="Gene3D" id="2.60.40.1120">
    <property type="entry name" value="Carboxypeptidase-like, regulatory domain"/>
    <property type="match status" value="1"/>
</dbReference>
<dbReference type="Gene3D" id="2.40.170.20">
    <property type="entry name" value="TonB-dependent receptor, beta-barrel domain"/>
    <property type="match status" value="1"/>
</dbReference>
<dbReference type="PROSITE" id="PS52016">
    <property type="entry name" value="TONB_DEPENDENT_REC_3"/>
    <property type="match status" value="1"/>
</dbReference>
<dbReference type="Gene3D" id="2.170.130.10">
    <property type="entry name" value="TonB-dependent receptor, plug domain"/>
    <property type="match status" value="1"/>
</dbReference>
<dbReference type="InterPro" id="IPR023997">
    <property type="entry name" value="TonB-dep_OMP_SusC/RagA_CS"/>
</dbReference>
<dbReference type="InterPro" id="IPR008969">
    <property type="entry name" value="CarboxyPept-like_regulatory"/>
</dbReference>
<comment type="caution">
    <text evidence="10">The sequence shown here is derived from an EMBL/GenBank/DDBJ whole genome shotgun (WGS) entry which is preliminary data.</text>
</comment>
<comment type="similarity">
    <text evidence="7">Belongs to the TonB-dependent receptor family.</text>
</comment>
<dbReference type="EMBL" id="LRPC01000023">
    <property type="protein sequence ID" value="KYG75199.1"/>
    <property type="molecule type" value="Genomic_DNA"/>
</dbReference>
<dbReference type="NCBIfam" id="TIGR04057">
    <property type="entry name" value="SusC_RagA_signa"/>
    <property type="match status" value="1"/>
</dbReference>
<dbReference type="STRING" id="333140.AWW68_10350"/>
<evidence type="ECO:0000313" key="10">
    <source>
        <dbReference type="EMBL" id="KYG75199.1"/>
    </source>
</evidence>
<dbReference type="SUPFAM" id="SSF49464">
    <property type="entry name" value="Carboxypeptidase regulatory domain-like"/>
    <property type="match status" value="1"/>
</dbReference>
<dbReference type="InterPro" id="IPR037066">
    <property type="entry name" value="Plug_dom_sf"/>
</dbReference>
<dbReference type="InterPro" id="IPR036942">
    <property type="entry name" value="Beta-barrel_TonB_sf"/>
</dbReference>
<dbReference type="SUPFAM" id="SSF56935">
    <property type="entry name" value="Porins"/>
    <property type="match status" value="1"/>
</dbReference>
<evidence type="ECO:0000256" key="5">
    <source>
        <dbReference type="ARBA" id="ARBA00023136"/>
    </source>
</evidence>
<dbReference type="InterPro" id="IPR039426">
    <property type="entry name" value="TonB-dep_rcpt-like"/>
</dbReference>
<dbReference type="InterPro" id="IPR012910">
    <property type="entry name" value="Plug_dom"/>
</dbReference>
<dbReference type="InterPro" id="IPR023996">
    <property type="entry name" value="TonB-dep_OMP_SusC/RagA"/>
</dbReference>
<evidence type="ECO:0000256" key="6">
    <source>
        <dbReference type="ARBA" id="ARBA00023237"/>
    </source>
</evidence>
<dbReference type="Pfam" id="PF13715">
    <property type="entry name" value="CarbopepD_reg_2"/>
    <property type="match status" value="1"/>
</dbReference>
<sequence length="1049" mass="114673">MKHFLLSFMALVLVISQASAQQRTVTGKVTTAEDGLAFPGVSVFVKGTTVGVITDSNGNYSLSIPSEAETLVFSFIGYTSQEKEIGNNSVINVAMTPDVTELGEVVVTAFGTTTKRDFTGSASSIASEDLKLRPVTNPIAAIEGNATGVQFINSSGAPGSSPNLVIRGVGTLNGGSTSPLFIVDGVQFEGTLSLINQEDIESFTILKDAASTSLYGSRAANGVVIITTKSGRKGEAMQVNFSTQTGWMSPAIEQYEATNPKQYYEVMWEAYKNSLSVADPAAQASANIYNRLGYNPFNVPNDQIVGTDGRINPNAEVRYPALDWFDVLQRQGTRQNHNLSITGGSENSSIFFSTGYLKEEGYVIESDFERVTTRLKADFTPKEWLTIGGNINLSLSDQGGVGGAGSGSIVNPFGFAKNMGAIYPVYIIDDATGQIVRDAAGNPLYDRGEGYSQYGISPRPQSPGRHAIEEAYLNDIFDRENAYGFRTYVDIDIPKVEGLSLRVTYGRDYQERTLKDYENAEVGDGQPTARYAETRSRRIVENFNQILTYKTSINYDHNLDITVGHESFDRNFSGNNTFATTQVAEGIYEFDNFSVPVSIGGSTTDKTLEGYLARINYNYRNKYYLSLSGRRDGSSVFSEDVRWGNFYSVGASWRLSEESFMSNVGFVDDLKIRASYGEVGNDNLGDYYISQARYQLTSNAGNPAISLSDLGNQALTWETIENFDVAVEFSLFNNLIDGSVEYYRRNSSDLLYNVPIAISNGLNSIPDNIADMYNDGLEISLTGHILQDREGLSWDITALGTTLNNQITNIPDPFQNGSKRWDVGRSRYDFYIYHTAGVDPLTGDQLYYKFEDDPETGNGVPVLDSEGNQVTTNDWAEANRAFTGDSSIPDFIGSVSNRLNYKGFSLSILVAFSSGGKILDGGYSAMMGSGDFGESHHVDQLNAWKQPGDITSVPRLENGNAEQVQTQSTRFLTDASWISLRNVSLSYTFDDSMVNRLGLSNLNVFISGDNLWFSAARKGLNPQYSLAGTGSGNDYNPNKIFSVGLNLGL</sequence>
<accession>A0A150X8Z4</accession>
<feature type="domain" description="TonB-dependent receptor plug" evidence="9">
    <location>
        <begin position="115"/>
        <end position="223"/>
    </location>
</feature>
<reference evidence="10 11" key="1">
    <citation type="submission" date="2016-01" db="EMBL/GenBank/DDBJ databases">
        <title>Genome sequencing of Roseivirga spongicola UST030701-084.</title>
        <authorList>
            <person name="Selvaratnam C."/>
            <person name="Thevarajoo S."/>
            <person name="Goh K.M."/>
            <person name="Ee R."/>
            <person name="Chan K.-G."/>
            <person name="Chong C.S."/>
        </authorList>
    </citation>
    <scope>NUCLEOTIDE SEQUENCE [LARGE SCALE GENOMIC DNA]</scope>
    <source>
        <strain evidence="10 11">UST030701-084</strain>
    </source>
</reference>
<evidence type="ECO:0000313" key="11">
    <source>
        <dbReference type="Proteomes" id="UP000075606"/>
    </source>
</evidence>
<evidence type="ECO:0000256" key="3">
    <source>
        <dbReference type="ARBA" id="ARBA00022452"/>
    </source>
</evidence>
<protein>
    <submittedName>
        <fullName evidence="10">SusC/RagA family TonB-linked outer membrane protein</fullName>
    </submittedName>
</protein>
<dbReference type="NCBIfam" id="TIGR04056">
    <property type="entry name" value="OMP_RagA_SusC"/>
    <property type="match status" value="1"/>
</dbReference>
<evidence type="ECO:0000256" key="2">
    <source>
        <dbReference type="ARBA" id="ARBA00022448"/>
    </source>
</evidence>
<evidence type="ECO:0000256" key="1">
    <source>
        <dbReference type="ARBA" id="ARBA00004571"/>
    </source>
</evidence>
<organism evidence="10 11">
    <name type="scientific">Roseivirga spongicola</name>
    <dbReference type="NCBI Taxonomy" id="333140"/>
    <lineage>
        <taxon>Bacteria</taxon>
        <taxon>Pseudomonadati</taxon>
        <taxon>Bacteroidota</taxon>
        <taxon>Cytophagia</taxon>
        <taxon>Cytophagales</taxon>
        <taxon>Roseivirgaceae</taxon>
        <taxon>Roseivirga</taxon>
    </lineage>
</organism>
<evidence type="ECO:0000256" key="8">
    <source>
        <dbReference type="SAM" id="SignalP"/>
    </source>
</evidence>
<dbReference type="AlphaFoldDB" id="A0A150X8Z4"/>
<feature type="chain" id="PRO_5007574414" evidence="8">
    <location>
        <begin position="21"/>
        <end position="1049"/>
    </location>
</feature>
<keyword evidence="11" id="KW-1185">Reference proteome</keyword>
<keyword evidence="8" id="KW-0732">Signal</keyword>
<dbReference type="Proteomes" id="UP000075606">
    <property type="component" value="Unassembled WGS sequence"/>
</dbReference>
<keyword evidence="4 7" id="KW-0812">Transmembrane</keyword>
<proteinExistence type="inferred from homology"/>
<gene>
    <name evidence="10" type="ORF">AWW68_10350</name>
</gene>
<comment type="subcellular location">
    <subcellularLocation>
        <location evidence="1 7">Cell outer membrane</location>
        <topology evidence="1 7">Multi-pass membrane protein</topology>
    </subcellularLocation>
</comment>
<evidence type="ECO:0000259" key="9">
    <source>
        <dbReference type="Pfam" id="PF07715"/>
    </source>
</evidence>
<keyword evidence="3 7" id="KW-1134">Transmembrane beta strand</keyword>
<evidence type="ECO:0000256" key="4">
    <source>
        <dbReference type="ARBA" id="ARBA00022692"/>
    </source>
</evidence>
<feature type="signal peptide" evidence="8">
    <location>
        <begin position="1"/>
        <end position="20"/>
    </location>
</feature>
<dbReference type="Pfam" id="PF07715">
    <property type="entry name" value="Plug"/>
    <property type="match status" value="1"/>
</dbReference>
<dbReference type="RefSeq" id="WP_068221049.1">
    <property type="nucleotide sequence ID" value="NZ_CP139724.1"/>
</dbReference>
<name>A0A150X8Z4_9BACT</name>
<keyword evidence="5 7" id="KW-0472">Membrane</keyword>
<dbReference type="GO" id="GO:0009279">
    <property type="term" value="C:cell outer membrane"/>
    <property type="evidence" value="ECO:0007669"/>
    <property type="project" value="UniProtKB-SubCell"/>
</dbReference>
<evidence type="ECO:0000256" key="7">
    <source>
        <dbReference type="PROSITE-ProRule" id="PRU01360"/>
    </source>
</evidence>